<proteinExistence type="predicted"/>
<protein>
    <submittedName>
        <fullName evidence="2">Transposase</fullName>
    </submittedName>
</protein>
<dbReference type="PANTHER" id="PTHR33498">
    <property type="entry name" value="TRANSPOSASE FOR INSERTION SEQUENCE ELEMENT IS1557"/>
    <property type="match status" value="1"/>
</dbReference>
<sequence length="268" mass="31895">MSSLNESIKFYLNIEDPNIIFSDYFKKLINGKYHNLYLAELIQPYCPYYHSSNLKQNGHYTSKRKILSALTEDRSMTGIASIDRFHMVQMLTRSFNIFRVQIMKQFNKSSREYRLLKSPWMLYLMKHDKLNRTTPYYDWHFKDYLTQEHIVLDGLDCDQTLENTYWVMQDFMVAIQNNDEKKVIHLLHSKQTVGKQMHQTLLTFKHNYSGVLNGISSTYSNGCLEGVNRKIKQIERTAYGYRNFSHLLIRLEENIVKEKESSNFFFVA</sequence>
<reference evidence="2 3" key="1">
    <citation type="submission" date="2019-09" db="EMBL/GenBank/DDBJ databases">
        <title>Comparative analysis of L. crispatus genomes revealed niche specific adaptation to different host and body sites.</title>
        <authorList>
            <person name="Pan M."/>
            <person name="Hidalgo-Cantabrana C."/>
            <person name="Barrangou R."/>
        </authorList>
    </citation>
    <scope>NUCLEOTIDE SEQUENCE [LARGE SCALE GENOMIC DNA]</scope>
    <source>
        <strain evidence="2 3">NCK973</strain>
    </source>
</reference>
<dbReference type="RefSeq" id="WP_150397624.1">
    <property type="nucleotide sequence ID" value="NZ_VUAL01000002.1"/>
</dbReference>
<accession>A0AB73BR75</accession>
<dbReference type="EMBL" id="VUAO01000006">
    <property type="protein sequence ID" value="KAA8798830.1"/>
    <property type="molecule type" value="Genomic_DNA"/>
</dbReference>
<organism evidence="2 3">
    <name type="scientific">Lactobacillus crispatus</name>
    <dbReference type="NCBI Taxonomy" id="47770"/>
    <lineage>
        <taxon>Bacteria</taxon>
        <taxon>Bacillati</taxon>
        <taxon>Bacillota</taxon>
        <taxon>Bacilli</taxon>
        <taxon>Lactobacillales</taxon>
        <taxon>Lactobacillaceae</taxon>
        <taxon>Lactobacillus</taxon>
    </lineage>
</organism>
<comment type="caution">
    <text evidence="2">The sequence shown here is derived from an EMBL/GenBank/DDBJ whole genome shotgun (WGS) entry which is preliminary data.</text>
</comment>
<name>A0AB73BR75_9LACO</name>
<dbReference type="Proteomes" id="UP000322051">
    <property type="component" value="Unassembled WGS sequence"/>
</dbReference>
<dbReference type="PANTHER" id="PTHR33498:SF1">
    <property type="entry name" value="TRANSPOSASE FOR INSERTION SEQUENCE ELEMENT IS1557"/>
    <property type="match status" value="1"/>
</dbReference>
<feature type="domain" description="Transposase IS204/IS1001/IS1096/IS1165 DDE" evidence="1">
    <location>
        <begin position="81"/>
        <end position="250"/>
    </location>
</feature>
<dbReference type="AlphaFoldDB" id="A0AB73BR75"/>
<evidence type="ECO:0000313" key="2">
    <source>
        <dbReference type="EMBL" id="KAA8798830.1"/>
    </source>
</evidence>
<evidence type="ECO:0000259" key="1">
    <source>
        <dbReference type="Pfam" id="PF01610"/>
    </source>
</evidence>
<evidence type="ECO:0000313" key="3">
    <source>
        <dbReference type="Proteomes" id="UP000322051"/>
    </source>
</evidence>
<gene>
    <name evidence="2" type="ORF">F1C02_03390</name>
</gene>
<dbReference type="InterPro" id="IPR047951">
    <property type="entry name" value="Transpos_ISL3"/>
</dbReference>
<dbReference type="Pfam" id="PF01610">
    <property type="entry name" value="DDE_Tnp_ISL3"/>
    <property type="match status" value="1"/>
</dbReference>
<dbReference type="InterPro" id="IPR002560">
    <property type="entry name" value="Transposase_DDE"/>
</dbReference>